<feature type="compositionally biased region" description="Basic and acidic residues" evidence="1">
    <location>
        <begin position="66"/>
        <end position="78"/>
    </location>
</feature>
<reference evidence="3" key="2">
    <citation type="submission" date="2023-02" db="EMBL/GenBank/DDBJ databases">
        <authorList>
            <consortium name="DOE Joint Genome Institute"/>
            <person name="Mondo S.J."/>
            <person name="Chang Y."/>
            <person name="Wang Y."/>
            <person name="Ahrendt S."/>
            <person name="Andreopoulos W."/>
            <person name="Barry K."/>
            <person name="Beard J."/>
            <person name="Benny G.L."/>
            <person name="Blankenship S."/>
            <person name="Bonito G."/>
            <person name="Cuomo C."/>
            <person name="Desiro A."/>
            <person name="Gervers K.A."/>
            <person name="Hundley H."/>
            <person name="Kuo A."/>
            <person name="LaButti K."/>
            <person name="Lang B.F."/>
            <person name="Lipzen A."/>
            <person name="O'Donnell K."/>
            <person name="Pangilinan J."/>
            <person name="Reynolds N."/>
            <person name="Sandor L."/>
            <person name="Smith M.W."/>
            <person name="Tsang A."/>
            <person name="Grigoriev I.V."/>
            <person name="Stajich J.E."/>
            <person name="Spatafora J.W."/>
        </authorList>
    </citation>
    <scope>NUCLEOTIDE SEQUENCE</scope>
    <source>
        <strain evidence="3">RSA 2281</strain>
    </source>
</reference>
<evidence type="ECO:0000256" key="1">
    <source>
        <dbReference type="SAM" id="MobiDB-lite"/>
    </source>
</evidence>
<organism evidence="3 4">
    <name type="scientific">Phascolomyces articulosus</name>
    <dbReference type="NCBI Taxonomy" id="60185"/>
    <lineage>
        <taxon>Eukaryota</taxon>
        <taxon>Fungi</taxon>
        <taxon>Fungi incertae sedis</taxon>
        <taxon>Mucoromycota</taxon>
        <taxon>Mucoromycotina</taxon>
        <taxon>Mucoromycetes</taxon>
        <taxon>Mucorales</taxon>
        <taxon>Lichtheimiaceae</taxon>
        <taxon>Phascolomyces</taxon>
    </lineage>
</organism>
<evidence type="ECO:0000313" key="4">
    <source>
        <dbReference type="Proteomes" id="UP001209540"/>
    </source>
</evidence>
<dbReference type="EMBL" id="JAIXMP010000013">
    <property type="protein sequence ID" value="KAI9263375.1"/>
    <property type="molecule type" value="Genomic_DNA"/>
</dbReference>
<keyword evidence="2" id="KW-1133">Transmembrane helix</keyword>
<accession>A0AAD5KA83</accession>
<feature type="compositionally biased region" description="Pro residues" evidence="1">
    <location>
        <begin position="53"/>
        <end position="65"/>
    </location>
</feature>
<reference evidence="3" key="1">
    <citation type="journal article" date="2022" name="IScience">
        <title>Evolution of zygomycete secretomes and the origins of terrestrial fungal ecologies.</title>
        <authorList>
            <person name="Chang Y."/>
            <person name="Wang Y."/>
            <person name="Mondo S."/>
            <person name="Ahrendt S."/>
            <person name="Andreopoulos W."/>
            <person name="Barry K."/>
            <person name="Beard J."/>
            <person name="Benny G.L."/>
            <person name="Blankenship S."/>
            <person name="Bonito G."/>
            <person name="Cuomo C."/>
            <person name="Desiro A."/>
            <person name="Gervers K.A."/>
            <person name="Hundley H."/>
            <person name="Kuo A."/>
            <person name="LaButti K."/>
            <person name="Lang B.F."/>
            <person name="Lipzen A."/>
            <person name="O'Donnell K."/>
            <person name="Pangilinan J."/>
            <person name="Reynolds N."/>
            <person name="Sandor L."/>
            <person name="Smith M.E."/>
            <person name="Tsang A."/>
            <person name="Grigoriev I.V."/>
            <person name="Stajich J.E."/>
            <person name="Spatafora J.W."/>
        </authorList>
    </citation>
    <scope>NUCLEOTIDE SEQUENCE</scope>
    <source>
        <strain evidence="3">RSA 2281</strain>
    </source>
</reference>
<gene>
    <name evidence="3" type="ORF">BDA99DRAFT_510072</name>
</gene>
<dbReference type="Proteomes" id="UP001209540">
    <property type="component" value="Unassembled WGS sequence"/>
</dbReference>
<keyword evidence="2" id="KW-0812">Transmembrane</keyword>
<protein>
    <submittedName>
        <fullName evidence="3">Uncharacterized protein</fullName>
    </submittedName>
</protein>
<comment type="caution">
    <text evidence="3">The sequence shown here is derived from an EMBL/GenBank/DDBJ whole genome shotgun (WGS) entry which is preliminary data.</text>
</comment>
<keyword evidence="2" id="KW-0472">Membrane</keyword>
<feature type="region of interest" description="Disordered" evidence="1">
    <location>
        <begin position="36"/>
        <end position="79"/>
    </location>
</feature>
<proteinExistence type="predicted"/>
<name>A0AAD5KA83_9FUNG</name>
<evidence type="ECO:0000256" key="2">
    <source>
        <dbReference type="SAM" id="Phobius"/>
    </source>
</evidence>
<keyword evidence="4" id="KW-1185">Reference proteome</keyword>
<dbReference type="PANTHER" id="PTHR31389:SF4">
    <property type="entry name" value="LD39211P"/>
    <property type="match status" value="1"/>
</dbReference>
<dbReference type="AlphaFoldDB" id="A0AAD5KA83"/>
<dbReference type="PANTHER" id="PTHR31389">
    <property type="entry name" value="LD39211P"/>
    <property type="match status" value="1"/>
</dbReference>
<evidence type="ECO:0000313" key="3">
    <source>
        <dbReference type="EMBL" id="KAI9263375.1"/>
    </source>
</evidence>
<feature type="transmembrane region" description="Helical" evidence="2">
    <location>
        <begin position="7"/>
        <end position="24"/>
    </location>
</feature>
<sequence length="393" mass="45009">MPLKRSIILQSIFAFCIICLIFIARQANDAASIQGEREGDCTGDTCQPLQPEKQPPPVIKPPPLHPPEEEQAESKDEVELTPEEIVDPLLEQQDEVEGKDIVDMNENETENNLDDVPVSINPIIDEHGGASFTVVTAASSNHFCALESMLYTFRELQKYVAPQDFPRLVVYNLGIDDHQRTIMDNLYKEGYFDDMIDFNYEAYPPFWNVLINRGQYAWKPGIVKEVQVKYGGVIVWLDTGDVPNALFMRMIPQYIRRHGFWSPRSTGLIGSKFNHIGMFKYFNLRRKDFEMYENCNGAAVGFDADNQKIVDELITPWYDCAMEENCIAPPTSSRQNHRQDQSAITLLATRAGYRCFEYPEFHGLTIHQDEYCHQRLLVLEDNGFLLHPSSIDV</sequence>